<organism evidence="7 8">
    <name type="scientific">Gossypium raimondii</name>
    <name type="common">Peruvian cotton</name>
    <name type="synonym">Gossypium klotzschianum subsp. raimondii</name>
    <dbReference type="NCBI Taxonomy" id="29730"/>
    <lineage>
        <taxon>Eukaryota</taxon>
        <taxon>Viridiplantae</taxon>
        <taxon>Streptophyta</taxon>
        <taxon>Embryophyta</taxon>
        <taxon>Tracheophyta</taxon>
        <taxon>Spermatophyta</taxon>
        <taxon>Magnoliopsida</taxon>
        <taxon>eudicotyledons</taxon>
        <taxon>Gunneridae</taxon>
        <taxon>Pentapetalae</taxon>
        <taxon>rosids</taxon>
        <taxon>malvids</taxon>
        <taxon>Malvales</taxon>
        <taxon>Malvaceae</taxon>
        <taxon>Malvoideae</taxon>
        <taxon>Gossypium</taxon>
    </lineage>
</organism>
<dbReference type="EMBL" id="CM001748">
    <property type="protein sequence ID" value="KJB63003.1"/>
    <property type="molecule type" value="Genomic_DNA"/>
</dbReference>
<dbReference type="AlphaFoldDB" id="A0A0D2SIS5"/>
<dbReference type="STRING" id="29730.A0A0D2SIS5"/>
<dbReference type="eggNOG" id="KOG1603">
    <property type="taxonomic scope" value="Eukaryota"/>
</dbReference>
<evidence type="ECO:0000313" key="8">
    <source>
        <dbReference type="Proteomes" id="UP000032304"/>
    </source>
</evidence>
<keyword evidence="2" id="KW-0479">Metal-binding</keyword>
<evidence type="ECO:0000313" key="7">
    <source>
        <dbReference type="EMBL" id="KJB63003.1"/>
    </source>
</evidence>
<dbReference type="InterPro" id="IPR036163">
    <property type="entry name" value="HMA_dom_sf"/>
</dbReference>
<evidence type="ECO:0000256" key="2">
    <source>
        <dbReference type="ARBA" id="ARBA00022723"/>
    </source>
</evidence>
<evidence type="ECO:0000256" key="1">
    <source>
        <dbReference type="ARBA" id="ARBA00022481"/>
    </source>
</evidence>
<dbReference type="InterPro" id="IPR006121">
    <property type="entry name" value="HMA_dom"/>
</dbReference>
<sequence>MESRAEMSCVLKVNINCDTCRRKVMDVLQNLHGVYSVDIDAEKGTMKVSGNVNPNLILNIFEKYGKHGEISCVKFEGDTRDPFYHHHCNYYGGNGFIPYGSIHPYPFMQGPDPYFPWFDGHHYAPTPFPPPPPPPPLPPPPPPPLQPVINYFPPKAPPAVEFEPPEEMNPDRCNIM</sequence>
<dbReference type="CDD" id="cd00371">
    <property type="entry name" value="HMA"/>
    <property type="match status" value="1"/>
</dbReference>
<proteinExistence type="inferred from homology"/>
<dbReference type="Gramene" id="KJB63003">
    <property type="protein sequence ID" value="KJB63003"/>
    <property type="gene ID" value="B456_009G449700"/>
</dbReference>
<dbReference type="GO" id="GO:0046872">
    <property type="term" value="F:metal ion binding"/>
    <property type="evidence" value="ECO:0007669"/>
    <property type="project" value="UniProtKB-KW"/>
</dbReference>
<dbReference type="Gene3D" id="3.30.70.100">
    <property type="match status" value="1"/>
</dbReference>
<dbReference type="OrthoDB" id="1110082at2759"/>
<protein>
    <recommendedName>
        <fullName evidence="6">HMA domain-containing protein</fullName>
    </recommendedName>
</protein>
<dbReference type="Pfam" id="PF00403">
    <property type="entry name" value="HMA"/>
    <property type="match status" value="1"/>
</dbReference>
<gene>
    <name evidence="7" type="ORF">B456_009G449700</name>
</gene>
<evidence type="ECO:0000259" key="6">
    <source>
        <dbReference type="PROSITE" id="PS50846"/>
    </source>
</evidence>
<comment type="similarity">
    <text evidence="5">Belongs to the HIPP family.</text>
</comment>
<keyword evidence="1" id="KW-0488">Methylation</keyword>
<keyword evidence="8" id="KW-1185">Reference proteome</keyword>
<accession>A0A0D2SIS5</accession>
<dbReference type="OMA" id="EMSCVLK"/>
<dbReference type="PANTHER" id="PTHR45868">
    <property type="entry name" value="HEAVY METAL-ASSOCIATED ISOPRENYLATED PLANT PROTEIN 33-RELATED"/>
    <property type="match status" value="1"/>
</dbReference>
<name>A0A0D2SIS5_GOSRA</name>
<dbReference type="PROSITE" id="PS50846">
    <property type="entry name" value="HMA_2"/>
    <property type="match status" value="1"/>
</dbReference>
<evidence type="ECO:0000256" key="3">
    <source>
        <dbReference type="ARBA" id="ARBA00023288"/>
    </source>
</evidence>
<evidence type="ECO:0000256" key="5">
    <source>
        <dbReference type="ARBA" id="ARBA00024045"/>
    </source>
</evidence>
<feature type="domain" description="HMA" evidence="6">
    <location>
        <begin position="6"/>
        <end position="69"/>
    </location>
</feature>
<dbReference type="SUPFAM" id="SSF55008">
    <property type="entry name" value="HMA, heavy metal-associated domain"/>
    <property type="match status" value="1"/>
</dbReference>
<reference evidence="7 8" key="1">
    <citation type="journal article" date="2012" name="Nature">
        <title>Repeated polyploidization of Gossypium genomes and the evolution of spinnable cotton fibres.</title>
        <authorList>
            <person name="Paterson A.H."/>
            <person name="Wendel J.F."/>
            <person name="Gundlach H."/>
            <person name="Guo H."/>
            <person name="Jenkins J."/>
            <person name="Jin D."/>
            <person name="Llewellyn D."/>
            <person name="Showmaker K.C."/>
            <person name="Shu S."/>
            <person name="Udall J."/>
            <person name="Yoo M.J."/>
            <person name="Byers R."/>
            <person name="Chen W."/>
            <person name="Doron-Faigenboim A."/>
            <person name="Duke M.V."/>
            <person name="Gong L."/>
            <person name="Grimwood J."/>
            <person name="Grover C."/>
            <person name="Grupp K."/>
            <person name="Hu G."/>
            <person name="Lee T.H."/>
            <person name="Li J."/>
            <person name="Lin L."/>
            <person name="Liu T."/>
            <person name="Marler B.S."/>
            <person name="Page J.T."/>
            <person name="Roberts A.W."/>
            <person name="Romanel E."/>
            <person name="Sanders W.S."/>
            <person name="Szadkowski E."/>
            <person name="Tan X."/>
            <person name="Tang H."/>
            <person name="Xu C."/>
            <person name="Wang J."/>
            <person name="Wang Z."/>
            <person name="Zhang D."/>
            <person name="Zhang L."/>
            <person name="Ashrafi H."/>
            <person name="Bedon F."/>
            <person name="Bowers J.E."/>
            <person name="Brubaker C.L."/>
            <person name="Chee P.W."/>
            <person name="Das S."/>
            <person name="Gingle A.R."/>
            <person name="Haigler C.H."/>
            <person name="Harker D."/>
            <person name="Hoffmann L.V."/>
            <person name="Hovav R."/>
            <person name="Jones D.C."/>
            <person name="Lemke C."/>
            <person name="Mansoor S."/>
            <person name="ur Rahman M."/>
            <person name="Rainville L.N."/>
            <person name="Rambani A."/>
            <person name="Reddy U.K."/>
            <person name="Rong J.K."/>
            <person name="Saranga Y."/>
            <person name="Scheffler B.E."/>
            <person name="Scheffler J.A."/>
            <person name="Stelly D.M."/>
            <person name="Triplett B.A."/>
            <person name="Van Deynze A."/>
            <person name="Vaslin M.F."/>
            <person name="Waghmare V.N."/>
            <person name="Walford S.A."/>
            <person name="Wright R.J."/>
            <person name="Zaki E.A."/>
            <person name="Zhang T."/>
            <person name="Dennis E.S."/>
            <person name="Mayer K.F."/>
            <person name="Peterson D.G."/>
            <person name="Rokhsar D.S."/>
            <person name="Wang X."/>
            <person name="Schmutz J."/>
        </authorList>
    </citation>
    <scope>NUCLEOTIDE SEQUENCE [LARGE SCALE GENOMIC DNA]</scope>
</reference>
<dbReference type="PANTHER" id="PTHR45868:SF53">
    <property type="entry name" value="HYDROXYPROLINE-RICH GLYCOPROTEIN FAMILY PROTEIN"/>
    <property type="match status" value="1"/>
</dbReference>
<keyword evidence="3" id="KW-0449">Lipoprotein</keyword>
<keyword evidence="4" id="KW-0636">Prenylation</keyword>
<evidence type="ECO:0000256" key="4">
    <source>
        <dbReference type="ARBA" id="ARBA00023289"/>
    </source>
</evidence>
<dbReference type="Proteomes" id="UP000032304">
    <property type="component" value="Chromosome 9"/>
</dbReference>